<dbReference type="Gene3D" id="3.30.70.330">
    <property type="match status" value="1"/>
</dbReference>
<dbReference type="PROSITE" id="PS00039">
    <property type="entry name" value="DEAD_ATP_HELICASE"/>
    <property type="match status" value="1"/>
</dbReference>
<dbReference type="STRING" id="1123380.SAMN02745199_1454"/>
<dbReference type="PANTHER" id="PTHR47963">
    <property type="entry name" value="DEAD-BOX ATP-DEPENDENT RNA HELICASE 47, MITOCHONDRIAL"/>
    <property type="match status" value="1"/>
</dbReference>
<feature type="domain" description="Helicase ATP-binding" evidence="8">
    <location>
        <begin position="33"/>
        <end position="201"/>
    </location>
</feature>
<evidence type="ECO:0000256" key="6">
    <source>
        <dbReference type="PROSITE-ProRule" id="PRU00552"/>
    </source>
</evidence>
<keyword evidence="3 7" id="KW-0378">Hydrolase</keyword>
<keyword evidence="4 7" id="KW-0347">Helicase</keyword>
<dbReference type="InterPro" id="IPR050547">
    <property type="entry name" value="DEAD_box_RNA_helicases"/>
</dbReference>
<dbReference type="SMART" id="SM00487">
    <property type="entry name" value="DEXDc"/>
    <property type="match status" value="1"/>
</dbReference>
<dbReference type="EC" id="3.6.4.13" evidence="1"/>
<dbReference type="OrthoDB" id="9805696at2"/>
<dbReference type="EMBL" id="FQXN01000005">
    <property type="protein sequence ID" value="SHH52940.1"/>
    <property type="molecule type" value="Genomic_DNA"/>
</dbReference>
<comment type="similarity">
    <text evidence="7">Belongs to the DEAD box helicase family.</text>
</comment>
<dbReference type="CDD" id="cd18787">
    <property type="entry name" value="SF2_C_DEAD"/>
    <property type="match status" value="1"/>
</dbReference>
<dbReference type="GO" id="GO:0003724">
    <property type="term" value="F:RNA helicase activity"/>
    <property type="evidence" value="ECO:0007669"/>
    <property type="project" value="UniProtKB-EC"/>
</dbReference>
<dbReference type="InterPro" id="IPR012677">
    <property type="entry name" value="Nucleotide-bd_a/b_plait_sf"/>
</dbReference>
<organism evidence="11 12">
    <name type="scientific">Thermosipho atlanticus DSM 15807</name>
    <dbReference type="NCBI Taxonomy" id="1123380"/>
    <lineage>
        <taxon>Bacteria</taxon>
        <taxon>Thermotogati</taxon>
        <taxon>Thermotogota</taxon>
        <taxon>Thermotogae</taxon>
        <taxon>Thermotogales</taxon>
        <taxon>Fervidobacteriaceae</taxon>
        <taxon>Thermosipho</taxon>
    </lineage>
</organism>
<dbReference type="PANTHER" id="PTHR47963:SF8">
    <property type="entry name" value="ATP-DEPENDENT RNA HELICASE DEAD"/>
    <property type="match status" value="1"/>
</dbReference>
<feature type="domain" description="DEAD-box RNA helicase Q" evidence="10">
    <location>
        <begin position="1"/>
        <end position="29"/>
    </location>
</feature>
<evidence type="ECO:0000256" key="3">
    <source>
        <dbReference type="ARBA" id="ARBA00022801"/>
    </source>
</evidence>
<dbReference type="InterPro" id="IPR005580">
    <property type="entry name" value="DbpA/CsdA_RNA-bd_dom"/>
</dbReference>
<feature type="short sequence motif" description="Q motif" evidence="6">
    <location>
        <begin position="1"/>
        <end position="29"/>
    </location>
</feature>
<dbReference type="SMART" id="SM00490">
    <property type="entry name" value="HELICc"/>
    <property type="match status" value="1"/>
</dbReference>
<evidence type="ECO:0000256" key="7">
    <source>
        <dbReference type="RuleBase" id="RU000492"/>
    </source>
</evidence>
<dbReference type="PROSITE" id="PS51192">
    <property type="entry name" value="HELICASE_ATP_BIND_1"/>
    <property type="match status" value="1"/>
</dbReference>
<evidence type="ECO:0000256" key="2">
    <source>
        <dbReference type="ARBA" id="ARBA00022741"/>
    </source>
</evidence>
<reference evidence="12" key="1">
    <citation type="submission" date="2016-11" db="EMBL/GenBank/DDBJ databases">
        <authorList>
            <person name="Varghese N."/>
            <person name="Submissions S."/>
        </authorList>
    </citation>
    <scope>NUCLEOTIDE SEQUENCE [LARGE SCALE GENOMIC DNA]</scope>
    <source>
        <strain evidence="12">DSM 15807</strain>
    </source>
</reference>
<dbReference type="PROSITE" id="PS51194">
    <property type="entry name" value="HELICASE_CTER"/>
    <property type="match status" value="1"/>
</dbReference>
<evidence type="ECO:0000259" key="8">
    <source>
        <dbReference type="PROSITE" id="PS51192"/>
    </source>
</evidence>
<keyword evidence="2 7" id="KW-0547">Nucleotide-binding</keyword>
<dbReference type="InterPro" id="IPR027417">
    <property type="entry name" value="P-loop_NTPase"/>
</dbReference>
<evidence type="ECO:0000313" key="11">
    <source>
        <dbReference type="EMBL" id="SHH52940.1"/>
    </source>
</evidence>
<evidence type="ECO:0000256" key="5">
    <source>
        <dbReference type="ARBA" id="ARBA00022840"/>
    </source>
</evidence>
<evidence type="ECO:0000256" key="4">
    <source>
        <dbReference type="ARBA" id="ARBA00022806"/>
    </source>
</evidence>
<dbReference type="Proteomes" id="UP000242592">
    <property type="component" value="Unassembled WGS sequence"/>
</dbReference>
<dbReference type="RefSeq" id="WP_073073641.1">
    <property type="nucleotide sequence ID" value="NZ_FQXN01000005.1"/>
</dbReference>
<dbReference type="AlphaFoldDB" id="A0A1M5TQK0"/>
<dbReference type="GO" id="GO:0003723">
    <property type="term" value="F:RNA binding"/>
    <property type="evidence" value="ECO:0007669"/>
    <property type="project" value="TreeGrafter"/>
</dbReference>
<dbReference type="InterPro" id="IPR001650">
    <property type="entry name" value="Helicase_C-like"/>
</dbReference>
<protein>
    <recommendedName>
        <fullName evidence="1">RNA helicase</fullName>
        <ecNumber evidence="1">3.6.4.13</ecNumber>
    </recommendedName>
</protein>
<dbReference type="PROSITE" id="PS51195">
    <property type="entry name" value="Q_MOTIF"/>
    <property type="match status" value="1"/>
</dbReference>
<dbReference type="CDD" id="cd12252">
    <property type="entry name" value="RRM_DbpA"/>
    <property type="match status" value="1"/>
</dbReference>
<evidence type="ECO:0000313" key="12">
    <source>
        <dbReference type="Proteomes" id="UP000242592"/>
    </source>
</evidence>
<keyword evidence="12" id="KW-1185">Reference proteome</keyword>
<gene>
    <name evidence="11" type="ORF">SAMN02745199_1454</name>
</gene>
<dbReference type="Pfam" id="PF00271">
    <property type="entry name" value="Helicase_C"/>
    <property type="match status" value="1"/>
</dbReference>
<name>A0A1M5TQK0_9BACT</name>
<dbReference type="Pfam" id="PF03880">
    <property type="entry name" value="DbpA"/>
    <property type="match status" value="1"/>
</dbReference>
<sequence length="517" mass="59285">MNFEDFKLSKEILNAIYKKGFEKPTVVQEKVIPLLLSRKKNLIVQAKTGTGKTASFGIPLIELLEPQKNIQAIILTPTRELALQVAEEINSLKKRNLKILPIYGGQSINYQINHLKRGVDIVVGTPGRVLDHIERKTLDISKVSYFILDEADEMLDMGFIDDVEKILKNTPENKFFLMFSATIPQRIVYLAKKYIKNYEVIKVVDKELTTNLTEQIYIEVNENDKFEALCRVIDIEEEFYGLVFCRTKLEVDKVSGKLNERGYDAEALHGDFSQYQRERVLRKFKEKRANILVATDVAARGIDIEGLSHVINYSIPLNPEHYVHRIGRTGRAGKEGIAITFVTPREYRQLFRIKKFSNAKIKEGKIPSIDQIINTKAQKIKEELLKKNPKLNEIYFKLADELLLSGDIKEMLAKLLYRAFQGLDPDSYETISHNTKKHNSQNVRLFIAKGKNSGMTKRNLTDFIVQNTGIDKKVIRNVTILDKFSFITVPYKEAEIILSVFKTKGRKSIVSKAKVKN</sequence>
<dbReference type="InterPro" id="IPR000629">
    <property type="entry name" value="RNA-helicase_DEAD-box_CS"/>
</dbReference>
<dbReference type="GO" id="GO:0016787">
    <property type="term" value="F:hydrolase activity"/>
    <property type="evidence" value="ECO:0007669"/>
    <property type="project" value="UniProtKB-KW"/>
</dbReference>
<evidence type="ECO:0000259" key="9">
    <source>
        <dbReference type="PROSITE" id="PS51194"/>
    </source>
</evidence>
<dbReference type="InterPro" id="IPR014014">
    <property type="entry name" value="RNA_helicase_DEAD_Q_motif"/>
</dbReference>
<proteinExistence type="inferred from homology"/>
<dbReference type="Pfam" id="PF00270">
    <property type="entry name" value="DEAD"/>
    <property type="match status" value="1"/>
</dbReference>
<evidence type="ECO:0000256" key="1">
    <source>
        <dbReference type="ARBA" id="ARBA00012552"/>
    </source>
</evidence>
<dbReference type="CDD" id="cd00268">
    <property type="entry name" value="DEADc"/>
    <property type="match status" value="1"/>
</dbReference>
<dbReference type="SUPFAM" id="SSF52540">
    <property type="entry name" value="P-loop containing nucleoside triphosphate hydrolases"/>
    <property type="match status" value="1"/>
</dbReference>
<dbReference type="InterPro" id="IPR011545">
    <property type="entry name" value="DEAD/DEAH_box_helicase_dom"/>
</dbReference>
<keyword evidence="5 7" id="KW-0067">ATP-binding</keyword>
<dbReference type="Gene3D" id="3.40.50.300">
    <property type="entry name" value="P-loop containing nucleotide triphosphate hydrolases"/>
    <property type="match status" value="2"/>
</dbReference>
<dbReference type="InterPro" id="IPR014001">
    <property type="entry name" value="Helicase_ATP-bd"/>
</dbReference>
<feature type="domain" description="Helicase C-terminal" evidence="9">
    <location>
        <begin position="212"/>
        <end position="373"/>
    </location>
</feature>
<accession>A0A1M5TQK0</accession>
<dbReference type="InterPro" id="IPR044742">
    <property type="entry name" value="DEAD/DEAH_RhlB"/>
</dbReference>
<dbReference type="GO" id="GO:0005524">
    <property type="term" value="F:ATP binding"/>
    <property type="evidence" value="ECO:0007669"/>
    <property type="project" value="UniProtKB-KW"/>
</dbReference>
<evidence type="ECO:0000259" key="10">
    <source>
        <dbReference type="PROSITE" id="PS51195"/>
    </source>
</evidence>